<dbReference type="RefSeq" id="WP_306726739.1">
    <property type="nucleotide sequence ID" value="NZ_JAVDDT010000001.1"/>
</dbReference>
<feature type="region of interest" description="Disordered" evidence="1">
    <location>
        <begin position="72"/>
        <end position="95"/>
    </location>
</feature>
<name>A0ABU0W2L5_9GAMM</name>
<comment type="caution">
    <text evidence="2">The sequence shown here is derived from an EMBL/GenBank/DDBJ whole genome shotgun (WGS) entry which is preliminary data.</text>
</comment>
<protein>
    <submittedName>
        <fullName evidence="2">Uncharacterized protein</fullName>
    </submittedName>
</protein>
<proteinExistence type="predicted"/>
<dbReference type="Proteomes" id="UP001239019">
    <property type="component" value="Unassembled WGS sequence"/>
</dbReference>
<evidence type="ECO:0000313" key="3">
    <source>
        <dbReference type="Proteomes" id="UP001239019"/>
    </source>
</evidence>
<evidence type="ECO:0000256" key="1">
    <source>
        <dbReference type="SAM" id="MobiDB-lite"/>
    </source>
</evidence>
<sequence>MASTSLPTVAELEQFIGRRVRYLGHRWQIIEVLDEELSLVLQADDDSERIMSNSHGEPVRSLPEIMTLKVKDPEGEGLNPELGQLDVLSAPSEPD</sequence>
<gene>
    <name evidence="2" type="ORF">RBH19_00015</name>
</gene>
<evidence type="ECO:0000313" key="2">
    <source>
        <dbReference type="EMBL" id="MDQ2068254.1"/>
    </source>
</evidence>
<organism evidence="2 3">
    <name type="scientific">Natronospira bacteriovora</name>
    <dbReference type="NCBI Taxonomy" id="3069753"/>
    <lineage>
        <taxon>Bacteria</taxon>
        <taxon>Pseudomonadati</taxon>
        <taxon>Pseudomonadota</taxon>
        <taxon>Gammaproteobacteria</taxon>
        <taxon>Natronospirales</taxon>
        <taxon>Natronospiraceae</taxon>
        <taxon>Natronospira</taxon>
    </lineage>
</organism>
<reference evidence="2 3" key="1">
    <citation type="submission" date="2023-08" db="EMBL/GenBank/DDBJ databases">
        <title>Whole-genome sequencing of halo(alkali)philic microorganisms from hypersaline lakes.</title>
        <authorList>
            <person name="Sorokin D.Y."/>
            <person name="Abbas B."/>
            <person name="Merkel A.Y."/>
        </authorList>
    </citation>
    <scope>NUCLEOTIDE SEQUENCE [LARGE SCALE GENOMIC DNA]</scope>
    <source>
        <strain evidence="2 3">AB-CW4</strain>
    </source>
</reference>
<dbReference type="EMBL" id="JAVDDT010000001">
    <property type="protein sequence ID" value="MDQ2068254.1"/>
    <property type="molecule type" value="Genomic_DNA"/>
</dbReference>
<accession>A0ABU0W2L5</accession>
<keyword evidence="3" id="KW-1185">Reference proteome</keyword>